<dbReference type="PANTHER" id="PTHR10992">
    <property type="entry name" value="METHYLESTERASE FAMILY MEMBER"/>
    <property type="match status" value="1"/>
</dbReference>
<evidence type="ECO:0000313" key="3">
    <source>
        <dbReference type="EMBL" id="KAL3640258.1"/>
    </source>
</evidence>
<evidence type="ECO:0000259" key="2">
    <source>
        <dbReference type="Pfam" id="PF12697"/>
    </source>
</evidence>
<feature type="domain" description="AB hydrolase-1" evidence="2">
    <location>
        <begin position="10"/>
        <end position="249"/>
    </location>
</feature>
<protein>
    <recommendedName>
        <fullName evidence="2">AB hydrolase-1 domain-containing protein</fullName>
    </recommendedName>
</protein>
<dbReference type="GO" id="GO:0016787">
    <property type="term" value="F:hydrolase activity"/>
    <property type="evidence" value="ECO:0007669"/>
    <property type="project" value="UniProtKB-ARBA"/>
</dbReference>
<feature type="region of interest" description="Disordered" evidence="1">
    <location>
        <begin position="124"/>
        <end position="143"/>
    </location>
</feature>
<dbReference type="EMBL" id="JAVIJP010000017">
    <property type="protein sequence ID" value="KAL3640258.1"/>
    <property type="molecule type" value="Genomic_DNA"/>
</dbReference>
<dbReference type="InterPro" id="IPR000073">
    <property type="entry name" value="AB_hydrolase_1"/>
</dbReference>
<keyword evidence="4" id="KW-1185">Reference proteome</keyword>
<organism evidence="3 4">
    <name type="scientific">Castilleja foliolosa</name>
    <dbReference type="NCBI Taxonomy" id="1961234"/>
    <lineage>
        <taxon>Eukaryota</taxon>
        <taxon>Viridiplantae</taxon>
        <taxon>Streptophyta</taxon>
        <taxon>Embryophyta</taxon>
        <taxon>Tracheophyta</taxon>
        <taxon>Spermatophyta</taxon>
        <taxon>Magnoliopsida</taxon>
        <taxon>eudicotyledons</taxon>
        <taxon>Gunneridae</taxon>
        <taxon>Pentapetalae</taxon>
        <taxon>asterids</taxon>
        <taxon>lamiids</taxon>
        <taxon>Lamiales</taxon>
        <taxon>Orobanchaceae</taxon>
        <taxon>Pedicularideae</taxon>
        <taxon>Castillejinae</taxon>
        <taxon>Castilleja</taxon>
    </lineage>
</organism>
<dbReference type="FunFam" id="3.40.50.1820:FF:000051">
    <property type="entry name" value="(S)-hydroxynitrile lyase"/>
    <property type="match status" value="1"/>
</dbReference>
<comment type="caution">
    <text evidence="3">The sequence shown here is derived from an EMBL/GenBank/DDBJ whole genome shotgun (WGS) entry which is preliminary data.</text>
</comment>
<reference evidence="4" key="1">
    <citation type="journal article" date="2024" name="IScience">
        <title>Strigolactones Initiate the Formation of Haustorium-like Structures in Castilleja.</title>
        <authorList>
            <person name="Buerger M."/>
            <person name="Peterson D."/>
            <person name="Chory J."/>
        </authorList>
    </citation>
    <scope>NUCLEOTIDE SEQUENCE [LARGE SCALE GENOMIC DNA]</scope>
</reference>
<dbReference type="Gene3D" id="3.40.50.1820">
    <property type="entry name" value="alpha/beta hydrolase"/>
    <property type="match status" value="1"/>
</dbReference>
<accession>A0ABD3DD34</accession>
<dbReference type="InterPro" id="IPR029058">
    <property type="entry name" value="AB_hydrolase_fold"/>
</dbReference>
<dbReference type="InterPro" id="IPR045889">
    <property type="entry name" value="MES/HNL"/>
</dbReference>
<sequence>MEKNNIYHYVLVHGDCHGAWCWYKLSTLLKSLSHKVTAIDMAGSGTNIKLVQQIRSITDYFEPLMLFMEALPMDESVILVGHSRGGIDISVAMERFPTKIAAAVFVTASMPGPQLDLPTVSKEFDGQSGSPMDNEFTYSEGKDKPPTSYLIGPKFLASRLYQLSPAEDITLAMCLIRPSPLFVDFHESSKETALTRENYGSVPRAYVVCEQDNCMKEEMQRWLIHNNPPNEVKVIKGSDHMAMMSKPNDLCLFLLEIGGKYCSG</sequence>
<dbReference type="Proteomes" id="UP001632038">
    <property type="component" value="Unassembled WGS sequence"/>
</dbReference>
<dbReference type="AlphaFoldDB" id="A0ABD3DD34"/>
<dbReference type="PANTHER" id="PTHR10992:SF1066">
    <property type="entry name" value="METHYL JASMONATE ESTERASE 1"/>
    <property type="match status" value="1"/>
</dbReference>
<proteinExistence type="predicted"/>
<evidence type="ECO:0000256" key="1">
    <source>
        <dbReference type="SAM" id="MobiDB-lite"/>
    </source>
</evidence>
<gene>
    <name evidence="3" type="ORF">CASFOL_015226</name>
</gene>
<name>A0ABD3DD34_9LAMI</name>
<dbReference type="Pfam" id="PF12697">
    <property type="entry name" value="Abhydrolase_6"/>
    <property type="match status" value="1"/>
</dbReference>
<dbReference type="SUPFAM" id="SSF53474">
    <property type="entry name" value="alpha/beta-Hydrolases"/>
    <property type="match status" value="1"/>
</dbReference>
<evidence type="ECO:0000313" key="4">
    <source>
        <dbReference type="Proteomes" id="UP001632038"/>
    </source>
</evidence>